<dbReference type="GO" id="GO:0051539">
    <property type="term" value="F:4 iron, 4 sulfur cluster binding"/>
    <property type="evidence" value="ECO:0007669"/>
    <property type="project" value="UniProtKB-UniRule"/>
</dbReference>
<feature type="binding site" evidence="8">
    <location>
        <position position="142"/>
    </location>
    <ligand>
        <name>[4Fe-4S] cluster</name>
        <dbReference type="ChEBI" id="CHEBI:49883"/>
        <label>2</label>
        <note>4Fe-4S-S-AdoMet</note>
    </ligand>
</feature>
<protein>
    <recommendedName>
        <fullName evidence="8">Ribosomal protein uS12 methylthiotransferase RimO</fullName>
        <shortName evidence="8">uS12 MTTase</shortName>
        <shortName evidence="8">uS12 methylthiotransferase</shortName>
        <ecNumber evidence="8">2.8.4.4</ecNumber>
    </recommendedName>
    <alternativeName>
        <fullName evidence="8">Ribosomal protein uS12 (aspartate-C(3))-methylthiotransferase</fullName>
    </alternativeName>
    <alternativeName>
        <fullName evidence="8">Ribosome maturation factor RimO</fullName>
    </alternativeName>
</protein>
<dbReference type="PROSITE" id="PS50926">
    <property type="entry name" value="TRAM"/>
    <property type="match status" value="1"/>
</dbReference>
<dbReference type="PANTHER" id="PTHR43837">
    <property type="entry name" value="RIBOSOMAL PROTEIN S12 METHYLTHIOTRANSFERASE RIMO"/>
    <property type="match status" value="1"/>
</dbReference>
<dbReference type="FunFam" id="3.80.30.20:FF:000001">
    <property type="entry name" value="tRNA-2-methylthio-N(6)-dimethylallyladenosine synthase 2"/>
    <property type="match status" value="1"/>
</dbReference>
<evidence type="ECO:0000256" key="7">
    <source>
        <dbReference type="ARBA" id="ARBA00023014"/>
    </source>
</evidence>
<evidence type="ECO:0000256" key="8">
    <source>
        <dbReference type="HAMAP-Rule" id="MF_01865"/>
    </source>
</evidence>
<evidence type="ECO:0000256" key="3">
    <source>
        <dbReference type="ARBA" id="ARBA00022679"/>
    </source>
</evidence>
<keyword evidence="7 8" id="KW-0411">Iron-sulfur</keyword>
<comment type="caution">
    <text evidence="12">The sequence shown here is derived from an EMBL/GenBank/DDBJ whole genome shotgun (WGS) entry which is preliminary data.</text>
</comment>
<dbReference type="InterPro" id="IPR005840">
    <property type="entry name" value="Ribosomal_uS12_MeSTrfase_RimO"/>
</dbReference>
<comment type="catalytic activity">
    <reaction evidence="8">
        <text>L-aspartate(89)-[ribosomal protein uS12]-hydrogen + (sulfur carrier)-SH + AH2 + 2 S-adenosyl-L-methionine = 3-methylsulfanyl-L-aspartate(89)-[ribosomal protein uS12]-hydrogen + (sulfur carrier)-H + 5'-deoxyadenosine + L-methionine + A + S-adenosyl-L-homocysteine + 2 H(+)</text>
        <dbReference type="Rhea" id="RHEA:37087"/>
        <dbReference type="Rhea" id="RHEA-COMP:10460"/>
        <dbReference type="Rhea" id="RHEA-COMP:10461"/>
        <dbReference type="Rhea" id="RHEA-COMP:14737"/>
        <dbReference type="Rhea" id="RHEA-COMP:14739"/>
        <dbReference type="ChEBI" id="CHEBI:13193"/>
        <dbReference type="ChEBI" id="CHEBI:15378"/>
        <dbReference type="ChEBI" id="CHEBI:17319"/>
        <dbReference type="ChEBI" id="CHEBI:17499"/>
        <dbReference type="ChEBI" id="CHEBI:29917"/>
        <dbReference type="ChEBI" id="CHEBI:29961"/>
        <dbReference type="ChEBI" id="CHEBI:57844"/>
        <dbReference type="ChEBI" id="CHEBI:57856"/>
        <dbReference type="ChEBI" id="CHEBI:59789"/>
        <dbReference type="ChEBI" id="CHEBI:64428"/>
        <dbReference type="ChEBI" id="CHEBI:73599"/>
        <dbReference type="EC" id="2.8.4.4"/>
    </reaction>
</comment>
<dbReference type="HAMAP" id="MF_01865">
    <property type="entry name" value="MTTase_RimO"/>
    <property type="match status" value="1"/>
</dbReference>
<keyword evidence="2 8" id="KW-0963">Cytoplasm</keyword>
<dbReference type="GO" id="GO:0005829">
    <property type="term" value="C:cytosol"/>
    <property type="evidence" value="ECO:0007669"/>
    <property type="project" value="TreeGrafter"/>
</dbReference>
<evidence type="ECO:0000256" key="2">
    <source>
        <dbReference type="ARBA" id="ARBA00022490"/>
    </source>
</evidence>
<keyword evidence="12" id="KW-0687">Ribonucleoprotein</keyword>
<feature type="binding site" evidence="8">
    <location>
        <position position="11"/>
    </location>
    <ligand>
        <name>[4Fe-4S] cluster</name>
        <dbReference type="ChEBI" id="CHEBI:49883"/>
        <label>1</label>
    </ligand>
</feature>
<sequence>MRSFTVITLGCPKNTADSRNLIDILKNEGFFYVEDFKKADFILINTCCFINEAKEESIDEILTAVKFKDQKKLIVFGCLSKRYGDELKKEIPEIDALFGVGDFSNILNYIKQLKKHPSIINKSSVYTVEPPSYRYIKIAEGCSRRCSFCIIPDIRGSLKSIKPEKILSEAEFFINSGIKELILVAQDITQYGKDLKGYTLKDLLKDLCLLKGDFWIRLLYLYPSDIDYSLLQIIAEQNKIVKYLDIPMQHSEERILRLMGRRGTKKEYLKKIKQIREAIPEVTLRSTFIVGFPTETEDEFQRLVDFIEEVQFDRLGVFKYSREEGTKAYSLKGQIPDNIKKRRYEEIMSKQAVISLVKNRELVGKKFDALIDYVDTDICIGRLYCHAPEIDGVVILNNDANLKAGNRVKVLIKEAYEYDVKGEIVL</sequence>
<name>A0A7C4EML5_9BACT</name>
<dbReference type="GO" id="GO:0103039">
    <property type="term" value="F:protein methylthiotransferase activity"/>
    <property type="evidence" value="ECO:0007669"/>
    <property type="project" value="UniProtKB-EC"/>
</dbReference>
<feature type="binding site" evidence="8">
    <location>
        <position position="149"/>
    </location>
    <ligand>
        <name>[4Fe-4S] cluster</name>
        <dbReference type="ChEBI" id="CHEBI:49883"/>
        <label>2</label>
        <note>4Fe-4S-S-AdoMet</note>
    </ligand>
</feature>
<dbReference type="SFLD" id="SFLDS00029">
    <property type="entry name" value="Radical_SAM"/>
    <property type="match status" value="1"/>
</dbReference>
<dbReference type="InterPro" id="IPR020612">
    <property type="entry name" value="Methylthiotransferase_CS"/>
</dbReference>
<dbReference type="InterPro" id="IPR023404">
    <property type="entry name" value="rSAM_horseshoe"/>
</dbReference>
<evidence type="ECO:0000256" key="6">
    <source>
        <dbReference type="ARBA" id="ARBA00023004"/>
    </source>
</evidence>
<dbReference type="NCBIfam" id="TIGR00089">
    <property type="entry name" value="MiaB/RimO family radical SAM methylthiotransferase"/>
    <property type="match status" value="1"/>
</dbReference>
<feature type="domain" description="TRAM" evidence="9">
    <location>
        <begin position="360"/>
        <end position="426"/>
    </location>
</feature>
<dbReference type="EMBL" id="DTHO01000057">
    <property type="protein sequence ID" value="HGG99828.1"/>
    <property type="molecule type" value="Genomic_DNA"/>
</dbReference>
<keyword evidence="1 8" id="KW-0004">4Fe-4S</keyword>
<dbReference type="Pfam" id="PF04055">
    <property type="entry name" value="Radical_SAM"/>
    <property type="match status" value="1"/>
</dbReference>
<dbReference type="InterPro" id="IPR007197">
    <property type="entry name" value="rSAM"/>
</dbReference>
<dbReference type="GO" id="GO:0035599">
    <property type="term" value="F:aspartic acid methylthiotransferase activity"/>
    <property type="evidence" value="ECO:0007669"/>
    <property type="project" value="TreeGrafter"/>
</dbReference>
<feature type="domain" description="MTTase N-terminal" evidence="10">
    <location>
        <begin position="2"/>
        <end position="115"/>
    </location>
</feature>
<evidence type="ECO:0000256" key="1">
    <source>
        <dbReference type="ARBA" id="ARBA00022485"/>
    </source>
</evidence>
<dbReference type="CDD" id="cd01335">
    <property type="entry name" value="Radical_SAM"/>
    <property type="match status" value="1"/>
</dbReference>
<gene>
    <name evidence="8 12" type="primary">rimO</name>
    <name evidence="12" type="ORF">ENV75_05210</name>
</gene>
<dbReference type="GO" id="GO:0006400">
    <property type="term" value="P:tRNA modification"/>
    <property type="evidence" value="ECO:0007669"/>
    <property type="project" value="InterPro"/>
</dbReference>
<comment type="cofactor">
    <cofactor evidence="8">
        <name>[4Fe-4S] cluster</name>
        <dbReference type="ChEBI" id="CHEBI:49883"/>
    </cofactor>
    <text evidence="8">Binds 2 [4Fe-4S] clusters. One cluster is coordinated with 3 cysteines and an exchangeable S-adenosyl-L-methionine.</text>
</comment>
<dbReference type="SFLD" id="SFLDF00274">
    <property type="entry name" value="ribosomal_protein_S12_methylth"/>
    <property type="match status" value="1"/>
</dbReference>
<evidence type="ECO:0000259" key="11">
    <source>
        <dbReference type="PROSITE" id="PS51918"/>
    </source>
</evidence>
<dbReference type="Pfam" id="PF00919">
    <property type="entry name" value="UPF0004"/>
    <property type="match status" value="1"/>
</dbReference>
<comment type="function">
    <text evidence="8">Catalyzes the methylthiolation of an aspartic acid residue of ribosomal protein uS12.</text>
</comment>
<dbReference type="InterPro" id="IPR005839">
    <property type="entry name" value="Methylthiotransferase"/>
</dbReference>
<accession>A0A7C4EML5</accession>
<evidence type="ECO:0000256" key="4">
    <source>
        <dbReference type="ARBA" id="ARBA00022691"/>
    </source>
</evidence>
<comment type="subcellular location">
    <subcellularLocation>
        <location evidence="8">Cytoplasm</location>
    </subcellularLocation>
</comment>
<reference evidence="12" key="1">
    <citation type="journal article" date="2020" name="mSystems">
        <title>Genome- and Community-Level Interaction Insights into Carbon Utilization and Element Cycling Functions of Hydrothermarchaeota in Hydrothermal Sediment.</title>
        <authorList>
            <person name="Zhou Z."/>
            <person name="Liu Y."/>
            <person name="Xu W."/>
            <person name="Pan J."/>
            <person name="Luo Z.H."/>
            <person name="Li M."/>
        </authorList>
    </citation>
    <scope>NUCLEOTIDE SEQUENCE [LARGE SCALE GENOMIC DNA]</scope>
    <source>
        <strain evidence="12">SpSt-788</strain>
    </source>
</reference>
<evidence type="ECO:0000259" key="9">
    <source>
        <dbReference type="PROSITE" id="PS50926"/>
    </source>
</evidence>
<dbReference type="Gene3D" id="3.80.30.20">
    <property type="entry name" value="tm_1862 like domain"/>
    <property type="match status" value="1"/>
</dbReference>
<dbReference type="SUPFAM" id="SSF102114">
    <property type="entry name" value="Radical SAM enzymes"/>
    <property type="match status" value="1"/>
</dbReference>
<dbReference type="PROSITE" id="PS01278">
    <property type="entry name" value="MTTASE_RADICAL"/>
    <property type="match status" value="1"/>
</dbReference>
<dbReference type="InterPro" id="IPR013848">
    <property type="entry name" value="Methylthiotransferase_N"/>
</dbReference>
<dbReference type="Gene3D" id="2.40.50.140">
    <property type="entry name" value="Nucleic acid-binding proteins"/>
    <property type="match status" value="1"/>
</dbReference>
<dbReference type="Gene3D" id="3.40.50.12160">
    <property type="entry name" value="Methylthiotransferase, N-terminal domain"/>
    <property type="match status" value="1"/>
</dbReference>
<dbReference type="EC" id="2.8.4.4" evidence="8"/>
<keyword evidence="3 8" id="KW-0808">Transferase</keyword>
<dbReference type="InterPro" id="IPR012340">
    <property type="entry name" value="NA-bd_OB-fold"/>
</dbReference>
<dbReference type="InterPro" id="IPR038135">
    <property type="entry name" value="Methylthiotransferase_N_sf"/>
</dbReference>
<feature type="binding site" evidence="8">
    <location>
        <position position="78"/>
    </location>
    <ligand>
        <name>[4Fe-4S] cluster</name>
        <dbReference type="ChEBI" id="CHEBI:49883"/>
        <label>1</label>
    </ligand>
</feature>
<dbReference type="SFLD" id="SFLDG01061">
    <property type="entry name" value="methylthiotransferase"/>
    <property type="match status" value="1"/>
</dbReference>
<keyword evidence="12" id="KW-0689">Ribosomal protein</keyword>
<dbReference type="GO" id="GO:0005840">
    <property type="term" value="C:ribosome"/>
    <property type="evidence" value="ECO:0007669"/>
    <property type="project" value="UniProtKB-KW"/>
</dbReference>
<dbReference type="SMART" id="SM00729">
    <property type="entry name" value="Elp3"/>
    <property type="match status" value="1"/>
</dbReference>
<keyword evidence="5 8" id="KW-0479">Metal-binding</keyword>
<dbReference type="Pfam" id="PF18693">
    <property type="entry name" value="TRAM_2"/>
    <property type="match status" value="1"/>
</dbReference>
<feature type="binding site" evidence="8">
    <location>
        <position position="47"/>
    </location>
    <ligand>
        <name>[4Fe-4S] cluster</name>
        <dbReference type="ChEBI" id="CHEBI:49883"/>
        <label>1</label>
    </ligand>
</feature>
<dbReference type="NCBIfam" id="TIGR01125">
    <property type="entry name" value="30S ribosomal protein S12 methylthiotransferase RimO"/>
    <property type="match status" value="1"/>
</dbReference>
<dbReference type="InterPro" id="IPR002792">
    <property type="entry name" value="TRAM_dom"/>
</dbReference>
<feature type="domain" description="Radical SAM core" evidence="11">
    <location>
        <begin position="128"/>
        <end position="357"/>
    </location>
</feature>
<dbReference type="PANTHER" id="PTHR43837:SF1">
    <property type="entry name" value="RIBOSOMAL PROTEIN US12 METHYLTHIOTRANSFERASE RIMO"/>
    <property type="match status" value="1"/>
</dbReference>
<dbReference type="InterPro" id="IPR006638">
    <property type="entry name" value="Elp3/MiaA/NifB-like_rSAM"/>
</dbReference>
<evidence type="ECO:0000259" key="10">
    <source>
        <dbReference type="PROSITE" id="PS51449"/>
    </source>
</evidence>
<comment type="similarity">
    <text evidence="8">Belongs to the methylthiotransferase family. RimO subfamily.</text>
</comment>
<dbReference type="InterPro" id="IPR058240">
    <property type="entry name" value="rSAM_sf"/>
</dbReference>
<evidence type="ECO:0000256" key="5">
    <source>
        <dbReference type="ARBA" id="ARBA00022723"/>
    </source>
</evidence>
<evidence type="ECO:0000313" key="12">
    <source>
        <dbReference type="EMBL" id="HGG99828.1"/>
    </source>
</evidence>
<feature type="binding site" evidence="8">
    <location>
        <position position="146"/>
    </location>
    <ligand>
        <name>[4Fe-4S] cluster</name>
        <dbReference type="ChEBI" id="CHEBI:49883"/>
        <label>2</label>
        <note>4Fe-4S-S-AdoMet</note>
    </ligand>
</feature>
<dbReference type="PROSITE" id="PS51449">
    <property type="entry name" value="MTTASE_N"/>
    <property type="match status" value="1"/>
</dbReference>
<dbReference type="SFLD" id="SFLDG01082">
    <property type="entry name" value="B12-binding_domain_containing"/>
    <property type="match status" value="1"/>
</dbReference>
<proteinExistence type="inferred from homology"/>
<dbReference type="AlphaFoldDB" id="A0A7C4EML5"/>
<organism evidence="12">
    <name type="scientific">Thermodesulfovibrio aggregans</name>
    <dbReference type="NCBI Taxonomy" id="86166"/>
    <lineage>
        <taxon>Bacteria</taxon>
        <taxon>Pseudomonadati</taxon>
        <taxon>Nitrospirota</taxon>
        <taxon>Thermodesulfovibrionia</taxon>
        <taxon>Thermodesulfovibrionales</taxon>
        <taxon>Thermodesulfovibrionaceae</taxon>
        <taxon>Thermodesulfovibrio</taxon>
    </lineage>
</organism>
<dbReference type="GO" id="GO:0046872">
    <property type="term" value="F:metal ion binding"/>
    <property type="evidence" value="ECO:0007669"/>
    <property type="project" value="UniProtKB-KW"/>
</dbReference>
<dbReference type="PROSITE" id="PS51918">
    <property type="entry name" value="RADICAL_SAM"/>
    <property type="match status" value="1"/>
</dbReference>
<keyword evidence="6 8" id="KW-0408">Iron</keyword>
<keyword evidence="4 8" id="KW-0949">S-adenosyl-L-methionine</keyword>